<feature type="domain" description="DNA helicase Pif1-like DEAD-box helicase" evidence="3">
    <location>
        <begin position="643"/>
        <end position="862"/>
    </location>
</feature>
<evidence type="ECO:0000256" key="1">
    <source>
        <dbReference type="RuleBase" id="RU363044"/>
    </source>
</evidence>
<protein>
    <recommendedName>
        <fullName evidence="1">ATP-dependent DNA helicase</fullName>
        <ecNumber evidence="1">5.6.2.3</ecNumber>
    </recommendedName>
</protein>
<dbReference type="InterPro" id="IPR027417">
    <property type="entry name" value="P-loop_NTPase"/>
</dbReference>
<dbReference type="GO" id="GO:0000723">
    <property type="term" value="P:telomere maintenance"/>
    <property type="evidence" value="ECO:0007669"/>
    <property type="project" value="InterPro"/>
</dbReference>
<keyword evidence="1" id="KW-0347">Helicase</keyword>
<dbReference type="Pfam" id="PF14214">
    <property type="entry name" value="Helitron_like_N"/>
    <property type="match status" value="1"/>
</dbReference>
<comment type="catalytic activity">
    <reaction evidence="1">
        <text>ATP + H2O = ADP + phosphate + H(+)</text>
        <dbReference type="Rhea" id="RHEA:13065"/>
        <dbReference type="ChEBI" id="CHEBI:15377"/>
        <dbReference type="ChEBI" id="CHEBI:15378"/>
        <dbReference type="ChEBI" id="CHEBI:30616"/>
        <dbReference type="ChEBI" id="CHEBI:43474"/>
        <dbReference type="ChEBI" id="CHEBI:456216"/>
        <dbReference type="EC" id="5.6.2.3"/>
    </reaction>
</comment>
<evidence type="ECO:0000259" key="2">
    <source>
        <dbReference type="Pfam" id="PF03372"/>
    </source>
</evidence>
<proteinExistence type="inferred from homology"/>
<dbReference type="KEGG" id="foc:127752088"/>
<evidence type="ECO:0000313" key="6">
    <source>
        <dbReference type="RefSeq" id="XP_052132612.1"/>
    </source>
</evidence>
<accession>A0A9C6XVR0</accession>
<dbReference type="Pfam" id="PF05970">
    <property type="entry name" value="PIF1"/>
    <property type="match status" value="1"/>
</dbReference>
<dbReference type="GO" id="GO:0043139">
    <property type="term" value="F:5'-3' DNA helicase activity"/>
    <property type="evidence" value="ECO:0007669"/>
    <property type="project" value="UniProtKB-EC"/>
</dbReference>
<evidence type="ECO:0000259" key="3">
    <source>
        <dbReference type="Pfam" id="PF05970"/>
    </source>
</evidence>
<reference evidence="6" key="1">
    <citation type="submission" date="2025-08" db="UniProtKB">
        <authorList>
            <consortium name="RefSeq"/>
        </authorList>
    </citation>
    <scope>IDENTIFICATION</scope>
    <source>
        <tissue evidence="6">Whole organism</tissue>
    </source>
</reference>
<name>A0A9C6XVR0_FRAOC</name>
<keyword evidence="1" id="KW-0378">Hydrolase</keyword>
<dbReference type="OrthoDB" id="10036850at2759"/>
<gene>
    <name evidence="6" type="primary">LOC127752088</name>
</gene>
<dbReference type="SUPFAM" id="SSF52540">
    <property type="entry name" value="P-loop containing nucleoside triphosphate hydrolases"/>
    <property type="match status" value="2"/>
</dbReference>
<dbReference type="PANTHER" id="PTHR47642">
    <property type="entry name" value="ATP-DEPENDENT DNA HELICASE"/>
    <property type="match status" value="1"/>
</dbReference>
<dbReference type="GO" id="GO:0006310">
    <property type="term" value="P:DNA recombination"/>
    <property type="evidence" value="ECO:0007669"/>
    <property type="project" value="UniProtKB-KW"/>
</dbReference>
<sequence>MVRQAGKPAVFLTVSAAEYHWPLLIKALKALSKSGGQMVMDGHIESEQDANVPPLVLQDIENVVQGSSEQASIDIPGDERLKLIREDPVVCAMYFQEVVRLLEKFLKQRKGPMGRYRVTDFFFRIEFQARGSPHLHSLLWIENAPDPLEDPEGACKFADELLTCSASHPLAERNRHNHTTTCFKSRVVQRRFAAGELAPMDTHRHCRFNAPFWPTPYTRFIKPLYEERDERATRIDKPWKEYLKELKELRLRLKDVLAADNCPATLAEVWKMAECPDEETYILAVRSGVMHPTFMYKREVADRFQNPCMLWVRSSIQSNGDSQLIADVYSLVRYCASYITKGEKCRSELYKKLMTLRHEKGYDDRALLQMLSSEALRAKETSAQEAAWVLLKYPMSKKSRYCRFIDTSPPEQRTRSPKTTAEIANLPAGSTNVWRPDIYDIYAKRPDYLNDVSLAVYVAKYHNSTRKDKDNKNIGRQRDWFIRYRKYDCKSEDVTERENFYRAMCTLHLSWRDESADILRHGEDGQSFEALYNACAERITEGRRRFEAQLDLEDTLDAEVQTCVAEDEEDANEATDGARRYLGGHSKYVFDDTQQAEYMDDAGQDITVDLPNIQRQPSTKSVVQLQRRGKWDDETYRRNIRELNPKQKEVVLIIIDGIRLRSEPRFIFVDGSAGSGKSVIARNIVNAFETFAPNRHPGYPKSVVGAPTGKAAFLIGGETIHSIYRLVCDKERGSTERAHAGEEILPPLGPDRLAHLQNEFCDLYGQVIDEVSMLSQKNLLSMDERCRMAKGTRDAFGGIWTIFLGDFRQLEPVCGTSIYSRSTSSIAGCTSLWRRFEYTELTENMRQGEQKEFALILKKIGDAEQLTDHERKMLESRMIRKNNLQVPPNAIRIFKRNKDVDNFNMQKILENPREKIIPLQARDRVERNREYINPGTEESLRKREVHAKYHLEKAEKLTTQQARGLPFNLLAVIGLPYMLTVNIDTSDGLVNGAVGTLAWIEVGRLVPPASDHANAGQNAVSGAESLLAVRRLWLRFPGSTGARTSEKFKQQLAESVARSRCLAAELEDITGFEFPDPPADCMGLVPIERKDIVMNLVRTEQWRRVSRQQFPLVPGLAFTVHKTQGGTYDCVCVEYDAAFDNELVYVGLTRVTSLNGLYIDDKRVTENAKGRLFQHPISPHNDDGSSLTPSQRARRIAKVVALQEERARLRSCALVPRWHRILSACENPAFARIVYLNVQSLTRHVEDVRHDRVYMEADILLFAETWLQPHQTMSLADNIVEVLRCDRDGGQRGGGVAVYSRVPAGPIATISREGFEMAVIWVGTGLRVAVMYCHGKPSVESVLEAVLESLPPMPNCQTILYGDFNIDMMERETGQSHRLVDELLPYGLIMQNSRRESTTYDSDGTVIDGAFASWPLDNSLSIATQRYQAYFSHHVPLVTFLPRILQCDDDIVDVDSGVVEL</sequence>
<comment type="similarity">
    <text evidence="1">Belongs to the helicase family.</text>
</comment>
<dbReference type="GO" id="GO:0005524">
    <property type="term" value="F:ATP binding"/>
    <property type="evidence" value="ECO:0007669"/>
    <property type="project" value="UniProtKB-KW"/>
</dbReference>
<organism evidence="5 6">
    <name type="scientific">Frankliniella occidentalis</name>
    <name type="common">Western flower thrips</name>
    <name type="synonym">Euthrips occidentalis</name>
    <dbReference type="NCBI Taxonomy" id="133901"/>
    <lineage>
        <taxon>Eukaryota</taxon>
        <taxon>Metazoa</taxon>
        <taxon>Ecdysozoa</taxon>
        <taxon>Arthropoda</taxon>
        <taxon>Hexapoda</taxon>
        <taxon>Insecta</taxon>
        <taxon>Pterygota</taxon>
        <taxon>Neoptera</taxon>
        <taxon>Paraneoptera</taxon>
        <taxon>Thysanoptera</taxon>
        <taxon>Terebrantia</taxon>
        <taxon>Thripoidea</taxon>
        <taxon>Thripidae</taxon>
        <taxon>Frankliniella</taxon>
    </lineage>
</organism>
<keyword evidence="1" id="KW-0547">Nucleotide-binding</keyword>
<keyword evidence="1" id="KW-0067">ATP-binding</keyword>
<evidence type="ECO:0000259" key="4">
    <source>
        <dbReference type="Pfam" id="PF14214"/>
    </source>
</evidence>
<dbReference type="CDD" id="cd18809">
    <property type="entry name" value="SF1_C_RecD"/>
    <property type="match status" value="1"/>
</dbReference>
<keyword evidence="5" id="KW-1185">Reference proteome</keyword>
<dbReference type="GO" id="GO:0016787">
    <property type="term" value="F:hydrolase activity"/>
    <property type="evidence" value="ECO:0007669"/>
    <property type="project" value="UniProtKB-KW"/>
</dbReference>
<dbReference type="GeneID" id="127752088"/>
<dbReference type="SUPFAM" id="SSF56219">
    <property type="entry name" value="DNase I-like"/>
    <property type="match status" value="1"/>
</dbReference>
<keyword evidence="1" id="KW-0233">DNA recombination</keyword>
<dbReference type="EC" id="5.6.2.3" evidence="1"/>
<feature type="domain" description="Endonuclease/exonuclease/phosphatase" evidence="2">
    <location>
        <begin position="1236"/>
        <end position="1374"/>
    </location>
</feature>
<keyword evidence="1" id="KW-0234">DNA repair</keyword>
<dbReference type="RefSeq" id="XP_052132612.1">
    <property type="nucleotide sequence ID" value="XM_052276652.1"/>
</dbReference>
<dbReference type="InterPro" id="IPR010285">
    <property type="entry name" value="DNA_helicase_pif1-like_DEAD"/>
</dbReference>
<comment type="cofactor">
    <cofactor evidence="1">
        <name>Mg(2+)</name>
        <dbReference type="ChEBI" id="CHEBI:18420"/>
    </cofactor>
</comment>
<dbReference type="Gene3D" id="3.60.10.10">
    <property type="entry name" value="Endonuclease/exonuclease/phosphatase"/>
    <property type="match status" value="1"/>
</dbReference>
<dbReference type="InterPro" id="IPR036691">
    <property type="entry name" value="Endo/exonu/phosph_ase_sf"/>
</dbReference>
<feature type="domain" description="Helitron helicase-like" evidence="4">
    <location>
        <begin position="1"/>
        <end position="139"/>
    </location>
</feature>
<dbReference type="PANTHER" id="PTHR47642:SF5">
    <property type="entry name" value="ATP-DEPENDENT DNA HELICASE"/>
    <property type="match status" value="1"/>
</dbReference>
<keyword evidence="1" id="KW-0227">DNA damage</keyword>
<dbReference type="InterPro" id="IPR051055">
    <property type="entry name" value="PIF1_helicase"/>
</dbReference>
<dbReference type="Gene3D" id="3.40.50.300">
    <property type="entry name" value="P-loop containing nucleotide triphosphate hydrolases"/>
    <property type="match status" value="2"/>
</dbReference>
<dbReference type="Pfam" id="PF03372">
    <property type="entry name" value="Exo_endo_phos"/>
    <property type="match status" value="1"/>
</dbReference>
<evidence type="ECO:0000313" key="5">
    <source>
        <dbReference type="Proteomes" id="UP000504606"/>
    </source>
</evidence>
<dbReference type="InterPro" id="IPR025476">
    <property type="entry name" value="Helitron_helicase-like"/>
</dbReference>
<dbReference type="Proteomes" id="UP000504606">
    <property type="component" value="Unplaced"/>
</dbReference>
<dbReference type="InterPro" id="IPR005135">
    <property type="entry name" value="Endo/exonuclease/phosphatase"/>
</dbReference>
<dbReference type="GO" id="GO:0006281">
    <property type="term" value="P:DNA repair"/>
    <property type="evidence" value="ECO:0007669"/>
    <property type="project" value="UniProtKB-KW"/>
</dbReference>